<organism evidence="2 3">
    <name type="scientific">Shewanella dokdonensis</name>
    <dbReference type="NCBI Taxonomy" id="712036"/>
    <lineage>
        <taxon>Bacteria</taxon>
        <taxon>Pseudomonadati</taxon>
        <taxon>Pseudomonadota</taxon>
        <taxon>Gammaproteobacteria</taxon>
        <taxon>Alteromonadales</taxon>
        <taxon>Shewanellaceae</taxon>
        <taxon>Shewanella</taxon>
    </lineage>
</organism>
<keyword evidence="3" id="KW-1185">Reference proteome</keyword>
<accession>A0ABX8DIL8</accession>
<dbReference type="Gene3D" id="2.30.40.10">
    <property type="entry name" value="Urease, subunit C, domain 1"/>
    <property type="match status" value="1"/>
</dbReference>
<reference evidence="2 3" key="1">
    <citation type="journal article" date="2012" name="Int. J. Syst. Evol. Microbiol.">
        <title>Shewanella dokdonensis sp. nov., isolated from seawater.</title>
        <authorList>
            <person name="Sung H.R."/>
            <person name="Yoon J.H."/>
            <person name="Ghim S.Y."/>
        </authorList>
    </citation>
    <scope>NUCLEOTIDE SEQUENCE [LARGE SCALE GENOMIC DNA]</scope>
    <source>
        <strain evidence="2 3">DSM 23626</strain>
    </source>
</reference>
<dbReference type="InterPro" id="IPR013108">
    <property type="entry name" value="Amidohydro_3"/>
</dbReference>
<feature type="domain" description="Amidohydrolase 3" evidence="1">
    <location>
        <begin position="51"/>
        <end position="176"/>
    </location>
</feature>
<proteinExistence type="predicted"/>
<dbReference type="PANTHER" id="PTHR22642:SF21">
    <property type="entry name" value="PERIPLASMIC PROTEIN"/>
    <property type="match status" value="1"/>
</dbReference>
<dbReference type="SUPFAM" id="SSF51338">
    <property type="entry name" value="Composite domain of metallo-dependent hydrolases"/>
    <property type="match status" value="1"/>
</dbReference>
<protein>
    <submittedName>
        <fullName evidence="2">Amidohydrolase family protein</fullName>
    </submittedName>
</protein>
<evidence type="ECO:0000259" key="1">
    <source>
        <dbReference type="Pfam" id="PF07969"/>
    </source>
</evidence>
<dbReference type="InterPro" id="IPR011059">
    <property type="entry name" value="Metal-dep_hydrolase_composite"/>
</dbReference>
<evidence type="ECO:0000313" key="3">
    <source>
        <dbReference type="Proteomes" id="UP000676428"/>
    </source>
</evidence>
<name>A0ABX8DIL8_9GAMM</name>
<sequence>MNTPDLILDNGKITTLLRSQPTVAAIAIKDGKIIDMGSSHEITSLAGPKTQIIDLKGKRVIPGLNDSHTHLIRGGLYYNMELRWEGVPSVADALRLLQEQAQRTPSPQWVRVVGGWSEFQFAERRMPTLEEINAAAPDTPVFILHLYGRALLNKAALRVLGFDHNTPNPPGVKLSMISKGIPLVCWWQNRLL</sequence>
<gene>
    <name evidence="2" type="ORF">KHX94_09085</name>
</gene>
<dbReference type="Gene3D" id="3.10.310.70">
    <property type="match status" value="1"/>
</dbReference>
<dbReference type="EMBL" id="CP074572">
    <property type="protein sequence ID" value="QVK24565.1"/>
    <property type="molecule type" value="Genomic_DNA"/>
</dbReference>
<dbReference type="Pfam" id="PF07969">
    <property type="entry name" value="Amidohydro_3"/>
    <property type="match status" value="1"/>
</dbReference>
<dbReference type="Proteomes" id="UP000676428">
    <property type="component" value="Chromosome"/>
</dbReference>
<dbReference type="InterPro" id="IPR032466">
    <property type="entry name" value="Metal_Hydrolase"/>
</dbReference>
<evidence type="ECO:0000313" key="2">
    <source>
        <dbReference type="EMBL" id="QVK24565.1"/>
    </source>
</evidence>
<dbReference type="PANTHER" id="PTHR22642">
    <property type="entry name" value="IMIDAZOLONEPROPIONASE"/>
    <property type="match status" value="1"/>
</dbReference>
<dbReference type="SUPFAM" id="SSF51556">
    <property type="entry name" value="Metallo-dependent hydrolases"/>
    <property type="match status" value="1"/>
</dbReference>